<protein>
    <submittedName>
        <fullName evidence="2">O-antigen polysaccharide polymerase Wzy</fullName>
    </submittedName>
</protein>
<gene>
    <name evidence="2" type="ORF">GQA94_10970</name>
</gene>
<feature type="transmembrane region" description="Helical" evidence="1">
    <location>
        <begin position="40"/>
        <end position="60"/>
    </location>
</feature>
<dbReference type="EMBL" id="CP046902">
    <property type="protein sequence ID" value="QGZ30558.1"/>
    <property type="molecule type" value="Genomic_DNA"/>
</dbReference>
<organism evidence="2 3">
    <name type="scientific">Stutzerimonas stutzeri</name>
    <name type="common">Pseudomonas stutzeri</name>
    <dbReference type="NCBI Taxonomy" id="316"/>
    <lineage>
        <taxon>Bacteria</taxon>
        <taxon>Pseudomonadati</taxon>
        <taxon>Pseudomonadota</taxon>
        <taxon>Gammaproteobacteria</taxon>
        <taxon>Pseudomonadales</taxon>
        <taxon>Pseudomonadaceae</taxon>
        <taxon>Stutzerimonas</taxon>
    </lineage>
</organism>
<feature type="transmembrane region" description="Helical" evidence="1">
    <location>
        <begin position="292"/>
        <end position="311"/>
    </location>
</feature>
<feature type="transmembrane region" description="Helical" evidence="1">
    <location>
        <begin position="149"/>
        <end position="171"/>
    </location>
</feature>
<sequence length="465" mass="52781">MELYIKDYKTLMLAPFVLVLLCVLYTNAGAVMQYMEVRHLSYVVFLSLAYVFLTFVMSGYRAASVTILFFISLVVFIYGRYIAFLLSPEVDIFVVDYFADYQLDETDSARLTFMVLIFLFSFFYGVLLASGCDHSKFAKPHSVPKLSRFLSPVFLVLTLVICAVNIYTGYLEYRLVSSEGYLSLYSFQGEAYSGGKFYSTLFYVIFGISYSYSLKREKTIMIISLAIVGVLSLLAGQRSGFVMALLALVWAYGVRSRLSWVAVFGLLFLCFISMVFLGSLSARNLGVEVDQGFFTFVSGFLYNQGISLMVFDVSMNISDYPIFALLQSFFPGISKVGSLFFDLKMQDVSYADYLAYTLNPEMYIKGQGLGWSLPSTFYVWSFGNLILFVALSMGFGYLLRLIDVKSFERPFFLGLCACLISSLVILPRSQFSNVIPLAFYFGVFYTLFFGLNSCLRFIRFRFSEE</sequence>
<keyword evidence="1" id="KW-0472">Membrane</keyword>
<dbReference type="Proteomes" id="UP000438983">
    <property type="component" value="Chromosome"/>
</dbReference>
<reference evidence="2 3" key="1">
    <citation type="submission" date="2019-12" db="EMBL/GenBank/DDBJ databases">
        <title>Complete genome sequence of Pseudomonas stutzeri.</title>
        <authorList>
            <person name="Lim S.R."/>
            <person name="Kim J.H."/>
        </authorList>
    </citation>
    <scope>NUCLEOTIDE SEQUENCE [LARGE SCALE GENOMIC DNA]</scope>
    <source>
        <strain evidence="2 3">PM101005</strain>
    </source>
</reference>
<feature type="transmembrane region" description="Helical" evidence="1">
    <location>
        <begin position="12"/>
        <end position="34"/>
    </location>
</feature>
<dbReference type="Pfam" id="PF14296">
    <property type="entry name" value="O-ag_pol_Wzy"/>
    <property type="match status" value="1"/>
</dbReference>
<accession>A0A6I6LJH9</accession>
<feature type="transmembrane region" description="Helical" evidence="1">
    <location>
        <begin position="222"/>
        <end position="252"/>
    </location>
</feature>
<feature type="transmembrane region" description="Helical" evidence="1">
    <location>
        <begin position="191"/>
        <end position="210"/>
    </location>
</feature>
<evidence type="ECO:0000256" key="1">
    <source>
        <dbReference type="SAM" id="Phobius"/>
    </source>
</evidence>
<feature type="transmembrane region" description="Helical" evidence="1">
    <location>
        <begin position="108"/>
        <end position="129"/>
    </location>
</feature>
<evidence type="ECO:0000313" key="2">
    <source>
        <dbReference type="EMBL" id="QGZ30558.1"/>
    </source>
</evidence>
<proteinExistence type="predicted"/>
<feature type="transmembrane region" description="Helical" evidence="1">
    <location>
        <begin position="411"/>
        <end position="431"/>
    </location>
</feature>
<keyword evidence="1" id="KW-0812">Transmembrane</keyword>
<feature type="transmembrane region" description="Helical" evidence="1">
    <location>
        <begin position="67"/>
        <end position="88"/>
    </location>
</feature>
<name>A0A6I6LJH9_STUST</name>
<dbReference type="InterPro" id="IPR029468">
    <property type="entry name" value="O-ag_pol_Wzy"/>
</dbReference>
<keyword evidence="1" id="KW-1133">Transmembrane helix</keyword>
<feature type="transmembrane region" description="Helical" evidence="1">
    <location>
        <begin position="258"/>
        <end position="280"/>
    </location>
</feature>
<feature type="transmembrane region" description="Helical" evidence="1">
    <location>
        <begin position="437"/>
        <end position="458"/>
    </location>
</feature>
<feature type="transmembrane region" description="Helical" evidence="1">
    <location>
        <begin position="377"/>
        <end position="399"/>
    </location>
</feature>
<dbReference type="AlphaFoldDB" id="A0A6I6LJH9"/>
<evidence type="ECO:0000313" key="3">
    <source>
        <dbReference type="Proteomes" id="UP000438983"/>
    </source>
</evidence>